<dbReference type="PROSITE" id="PS50112">
    <property type="entry name" value="PAS"/>
    <property type="match status" value="1"/>
</dbReference>
<evidence type="ECO:0000256" key="1">
    <source>
        <dbReference type="ARBA" id="ARBA00000085"/>
    </source>
</evidence>
<evidence type="ECO:0000313" key="8">
    <source>
        <dbReference type="Proteomes" id="UP001596292"/>
    </source>
</evidence>
<dbReference type="InterPro" id="IPR000014">
    <property type="entry name" value="PAS"/>
</dbReference>
<evidence type="ECO:0000256" key="3">
    <source>
        <dbReference type="ARBA" id="ARBA00022553"/>
    </source>
</evidence>
<evidence type="ECO:0000313" key="7">
    <source>
        <dbReference type="EMBL" id="MFC6790015.1"/>
    </source>
</evidence>
<dbReference type="EC" id="2.7.13.3" evidence="2"/>
<keyword evidence="4" id="KW-0808">Transferase</keyword>
<keyword evidence="8" id="KW-1185">Reference proteome</keyword>
<dbReference type="SUPFAM" id="SSF55785">
    <property type="entry name" value="PYP-like sensor domain (PAS domain)"/>
    <property type="match status" value="1"/>
</dbReference>
<dbReference type="InterPro" id="IPR052162">
    <property type="entry name" value="Sensor_kinase/Photoreceptor"/>
</dbReference>
<dbReference type="InterPro" id="IPR035965">
    <property type="entry name" value="PAS-like_dom_sf"/>
</dbReference>
<dbReference type="RefSeq" id="WP_378969355.1">
    <property type="nucleotide sequence ID" value="NZ_JBHSWN010000001.1"/>
</dbReference>
<organism evidence="7 8">
    <name type="scientific">Methylobacterium komagatae</name>
    <dbReference type="NCBI Taxonomy" id="374425"/>
    <lineage>
        <taxon>Bacteria</taxon>
        <taxon>Pseudomonadati</taxon>
        <taxon>Pseudomonadota</taxon>
        <taxon>Alphaproteobacteria</taxon>
        <taxon>Hyphomicrobiales</taxon>
        <taxon>Methylobacteriaceae</taxon>
        <taxon>Methylobacterium</taxon>
    </lineage>
</organism>
<sequence>MIWAAELDRCVTYICEEWSAVTGQPPSESLGLGWLEAVHPEERDMICGAFLQAFEHRCTFTLRYRLRRYTGDHMWVAGAAAPSFAPKGAAFIGFLGIVSRLESGQDLIADAELRHYRVVQPTGEFAPMSKLDLLADHLLRARSSAVDAAEWLLPQIDDALCDVGREIARQEAQRDASGLLH</sequence>
<keyword evidence="3" id="KW-0597">Phosphoprotein</keyword>
<evidence type="ECO:0000256" key="2">
    <source>
        <dbReference type="ARBA" id="ARBA00012438"/>
    </source>
</evidence>
<proteinExistence type="predicted"/>
<dbReference type="Pfam" id="PF08447">
    <property type="entry name" value="PAS_3"/>
    <property type="match status" value="1"/>
</dbReference>
<keyword evidence="5" id="KW-0418">Kinase</keyword>
<dbReference type="PANTHER" id="PTHR43304">
    <property type="entry name" value="PHYTOCHROME-LIKE PROTEIN CPH1"/>
    <property type="match status" value="1"/>
</dbReference>
<dbReference type="EMBL" id="JBHSWN010000001">
    <property type="protein sequence ID" value="MFC6790015.1"/>
    <property type="molecule type" value="Genomic_DNA"/>
</dbReference>
<accession>A0ABW2BIR5</accession>
<gene>
    <name evidence="7" type="ORF">ACFQE0_10535</name>
</gene>
<comment type="caution">
    <text evidence="7">The sequence shown here is derived from an EMBL/GenBank/DDBJ whole genome shotgun (WGS) entry which is preliminary data.</text>
</comment>
<comment type="catalytic activity">
    <reaction evidence="1">
        <text>ATP + protein L-histidine = ADP + protein N-phospho-L-histidine.</text>
        <dbReference type="EC" id="2.7.13.3"/>
    </reaction>
</comment>
<evidence type="ECO:0000256" key="4">
    <source>
        <dbReference type="ARBA" id="ARBA00022679"/>
    </source>
</evidence>
<dbReference type="CDD" id="cd00130">
    <property type="entry name" value="PAS"/>
    <property type="match status" value="1"/>
</dbReference>
<evidence type="ECO:0000256" key="5">
    <source>
        <dbReference type="ARBA" id="ARBA00022777"/>
    </source>
</evidence>
<evidence type="ECO:0000259" key="6">
    <source>
        <dbReference type="PROSITE" id="PS50112"/>
    </source>
</evidence>
<name>A0ABW2BIR5_9HYPH</name>
<dbReference type="PANTHER" id="PTHR43304:SF1">
    <property type="entry name" value="PAC DOMAIN-CONTAINING PROTEIN"/>
    <property type="match status" value="1"/>
</dbReference>
<reference evidence="8" key="1">
    <citation type="journal article" date="2019" name="Int. J. Syst. Evol. Microbiol.">
        <title>The Global Catalogue of Microorganisms (GCM) 10K type strain sequencing project: providing services to taxonomists for standard genome sequencing and annotation.</title>
        <authorList>
            <consortium name="The Broad Institute Genomics Platform"/>
            <consortium name="The Broad Institute Genome Sequencing Center for Infectious Disease"/>
            <person name="Wu L."/>
            <person name="Ma J."/>
        </authorList>
    </citation>
    <scope>NUCLEOTIDE SEQUENCE [LARGE SCALE GENOMIC DNA]</scope>
    <source>
        <strain evidence="8">CCUG 48316</strain>
    </source>
</reference>
<protein>
    <recommendedName>
        <fullName evidence="2">histidine kinase</fullName>
        <ecNumber evidence="2">2.7.13.3</ecNumber>
    </recommendedName>
</protein>
<dbReference type="Proteomes" id="UP001596292">
    <property type="component" value="Unassembled WGS sequence"/>
</dbReference>
<dbReference type="InterPro" id="IPR013655">
    <property type="entry name" value="PAS_fold_3"/>
</dbReference>
<dbReference type="Gene3D" id="3.30.450.20">
    <property type="entry name" value="PAS domain"/>
    <property type="match status" value="1"/>
</dbReference>
<feature type="domain" description="PAS" evidence="6">
    <location>
        <begin position="1"/>
        <end position="57"/>
    </location>
</feature>